<keyword evidence="7" id="KW-1194">Viral DNA replication</keyword>
<dbReference type="PANTHER" id="PTHR10322:SF20">
    <property type="entry name" value="DNA POLYMERASE 1"/>
    <property type="match status" value="1"/>
</dbReference>
<accession>Q8JKI2</accession>
<evidence type="ECO:0000256" key="4">
    <source>
        <dbReference type="ARBA" id="ARBA00022679"/>
    </source>
</evidence>
<proteinExistence type="inferred from homology"/>
<keyword evidence="4" id="KW-0808">Transferase</keyword>
<reference evidence="13 14" key="1">
    <citation type="journal article" date="2002" name="J. Virol.">
        <title>Analysis of the complete genome sequence of the Hz-1 virus suggests that it is related to members of the Baculoviridae.</title>
        <authorList>
            <person name="Cheng C.H."/>
            <person name="Liu S.M."/>
            <person name="Chow T.Y."/>
            <person name="Hsiao Y.Y."/>
            <person name="Wang D.P."/>
            <person name="Huang J.J."/>
            <person name="Chen H.H."/>
        </authorList>
    </citation>
    <scope>NUCLEOTIDE SEQUENCE [LARGE SCALE GENOMIC DNA]</scope>
</reference>
<keyword evidence="5" id="KW-0548">Nucleotidyltransferase</keyword>
<dbReference type="GO" id="GO:0003887">
    <property type="term" value="F:DNA-directed DNA polymerase activity"/>
    <property type="evidence" value="ECO:0007669"/>
    <property type="project" value="UniProtKB-KW"/>
</dbReference>
<protein>
    <recommendedName>
        <fullName evidence="3">DNA-directed DNA polymerase</fullName>
        <ecNumber evidence="3">2.7.7.7</ecNumber>
    </recommendedName>
</protein>
<dbReference type="PANTHER" id="PTHR10322">
    <property type="entry name" value="DNA POLYMERASE CATALYTIC SUBUNIT"/>
    <property type="match status" value="1"/>
</dbReference>
<dbReference type="InterPro" id="IPR012337">
    <property type="entry name" value="RNaseH-like_sf"/>
</dbReference>
<organism evidence="13 14">
    <name type="scientific">Heliothis zea nudivirus 1</name>
    <dbReference type="NCBI Taxonomy" id="3116536"/>
    <lineage>
        <taxon>Viruses</taxon>
        <taxon>Viruses incertae sedis</taxon>
        <taxon>Naldaviricetes</taxon>
        <taxon>Lefavirales</taxon>
        <taxon>Nudiviridae</taxon>
        <taxon>Betanudivirus</taxon>
        <taxon>Betanudivirus hezeae</taxon>
    </lineage>
</organism>
<evidence type="ECO:0000259" key="11">
    <source>
        <dbReference type="Pfam" id="PF00136"/>
    </source>
</evidence>
<dbReference type="SMART" id="SM00486">
    <property type="entry name" value="POLBc"/>
    <property type="match status" value="1"/>
</dbReference>
<evidence type="ECO:0000256" key="9">
    <source>
        <dbReference type="ARBA" id="ARBA00049244"/>
    </source>
</evidence>
<feature type="compositionally biased region" description="Basic and acidic residues" evidence="10">
    <location>
        <begin position="735"/>
        <end position="749"/>
    </location>
</feature>
<feature type="domain" description="DNA-directed DNA polymerase family B multifunctional" evidence="11">
    <location>
        <begin position="840"/>
        <end position="942"/>
    </location>
</feature>
<dbReference type="InterPro" id="IPR006172">
    <property type="entry name" value="DNA-dir_DNA_pol_B"/>
</dbReference>
<feature type="compositionally biased region" description="Basic and acidic residues" evidence="10">
    <location>
        <begin position="759"/>
        <end position="775"/>
    </location>
</feature>
<evidence type="ECO:0000256" key="10">
    <source>
        <dbReference type="SAM" id="MobiDB-lite"/>
    </source>
</evidence>
<comment type="similarity">
    <text evidence="2">Belongs to the DNA polymerase type-B family.</text>
</comment>
<evidence type="ECO:0000256" key="1">
    <source>
        <dbReference type="ARBA" id="ARBA00002701"/>
    </source>
</evidence>
<gene>
    <name evidence="13" type="primary">orf131</name>
</gene>
<dbReference type="GO" id="GO:0006261">
    <property type="term" value="P:DNA-templated DNA replication"/>
    <property type="evidence" value="ECO:0007669"/>
    <property type="project" value="TreeGrafter"/>
</dbReference>
<comment type="catalytic activity">
    <reaction evidence="9">
        <text>DNA(n) + a 2'-deoxyribonucleoside 5'-triphosphate = DNA(n+1) + diphosphate</text>
        <dbReference type="Rhea" id="RHEA:22508"/>
        <dbReference type="Rhea" id="RHEA-COMP:17339"/>
        <dbReference type="Rhea" id="RHEA-COMP:17340"/>
        <dbReference type="ChEBI" id="CHEBI:33019"/>
        <dbReference type="ChEBI" id="CHEBI:61560"/>
        <dbReference type="ChEBI" id="CHEBI:173112"/>
        <dbReference type="EC" id="2.7.7.7"/>
    </reaction>
</comment>
<feature type="domain" description="DNA-directed DNA polymerase family B exonuclease" evidence="12">
    <location>
        <begin position="174"/>
        <end position="354"/>
    </location>
</feature>
<dbReference type="InterPro" id="IPR036397">
    <property type="entry name" value="RNaseH_sf"/>
</dbReference>
<dbReference type="Pfam" id="PF00136">
    <property type="entry name" value="DNA_pol_B"/>
    <property type="match status" value="1"/>
</dbReference>
<dbReference type="KEGG" id="vg:955165"/>
<dbReference type="Proteomes" id="UP000232784">
    <property type="component" value="Segment"/>
</dbReference>
<comment type="function">
    <text evidence="1">Replicates the viral genome, host DNA polymerases cannot substitute for the viral enzyme in this process.</text>
</comment>
<evidence type="ECO:0000259" key="12">
    <source>
        <dbReference type="Pfam" id="PF03104"/>
    </source>
</evidence>
<dbReference type="GO" id="GO:0003677">
    <property type="term" value="F:DNA binding"/>
    <property type="evidence" value="ECO:0007669"/>
    <property type="project" value="UniProtKB-KW"/>
</dbReference>
<dbReference type="InterPro" id="IPR043502">
    <property type="entry name" value="DNA/RNA_pol_sf"/>
</dbReference>
<dbReference type="InterPro" id="IPR006134">
    <property type="entry name" value="DNA-dir_DNA_pol_B_multi_dom"/>
</dbReference>
<dbReference type="SUPFAM" id="SSF56672">
    <property type="entry name" value="DNA/RNA polymerases"/>
    <property type="match status" value="1"/>
</dbReference>
<keyword evidence="7" id="KW-0235">DNA replication</keyword>
<evidence type="ECO:0000256" key="2">
    <source>
        <dbReference type="ARBA" id="ARBA00005755"/>
    </source>
</evidence>
<dbReference type="EC" id="2.7.7.7" evidence="3"/>
<name>Q8JKI2_9VIRU</name>
<evidence type="ECO:0000256" key="8">
    <source>
        <dbReference type="ARBA" id="ARBA00023125"/>
    </source>
</evidence>
<dbReference type="Gene3D" id="3.30.420.10">
    <property type="entry name" value="Ribonuclease H-like superfamily/Ribonuclease H"/>
    <property type="match status" value="1"/>
</dbReference>
<keyword evidence="14" id="KW-1185">Reference proteome</keyword>
<evidence type="ECO:0000256" key="6">
    <source>
        <dbReference type="ARBA" id="ARBA00022932"/>
    </source>
</evidence>
<dbReference type="GO" id="GO:0000166">
    <property type="term" value="F:nucleotide binding"/>
    <property type="evidence" value="ECO:0007669"/>
    <property type="project" value="InterPro"/>
</dbReference>
<feature type="compositionally biased region" description="Acidic residues" evidence="10">
    <location>
        <begin position="703"/>
        <end position="734"/>
    </location>
</feature>
<dbReference type="SUPFAM" id="SSF53098">
    <property type="entry name" value="Ribonuclease H-like"/>
    <property type="match status" value="1"/>
</dbReference>
<dbReference type="Gene3D" id="3.90.1600.10">
    <property type="entry name" value="Palm domain of DNA polymerase"/>
    <property type="match status" value="1"/>
</dbReference>
<keyword evidence="6" id="KW-0239">DNA-directed DNA polymerase</keyword>
<dbReference type="InterPro" id="IPR050240">
    <property type="entry name" value="DNA_pol_type-B"/>
</dbReference>
<evidence type="ECO:0000256" key="3">
    <source>
        <dbReference type="ARBA" id="ARBA00012417"/>
    </source>
</evidence>
<evidence type="ECO:0000313" key="14">
    <source>
        <dbReference type="Proteomes" id="UP000232784"/>
    </source>
</evidence>
<keyword evidence="8" id="KW-0238">DNA-binding</keyword>
<sequence length="1136" mass="130679">MMYADEEHYYNNKISDESIKWTDRVYVLDWASTKNQIYAFGVDESGDSAKLMINNVKTSLFVFAENEMHLTPLLNLRHVDLERPIRELSSFNFEIPNNTLLDTLIQTTSVQYKTFQVPTCSFGDSQNLHKLLNTTALKNHIKTTATWSLELLIVFEMACRTSQASLEECSVYDVFVDANLARYEDLPKPKIDIVAFDIETLSSFDYRLPLGDYKNDILFSASIKDHGTNTMYSFVNIPVPVDFDYTTTGSGTVAKRARLEQTDTVDANSESVRAYTERLKSLMERDFEATRNMQRKLVVVHDEVDLIRLILQTLDRKRLYFLLGYNSKGYDMTFLIKRTAYLCLPEFKNFTLYRGMPVYGNHMIHIDLIKIFRQLYPEVGKLSLDTMAKLCLGQAEGKVEFNAINIRHVYRQLLERGLPNDECHFEKFNIDLATIVHYNDVDTELLCRLWDSLSYDEFLPKLCKSHLISIVRYTQCKIGEFINNKSVYSSLTDGKILTLHKSIGGGLMITTNGSVMYTYNQNQVSAGVNEASYGGGFNMRIAREVFTNCKVNDVVAYYPKLKQGHNISYETIAIVPVHVLQRLRPILNPNHPCRYFTFTVHKCSKEEVVNHANTRNLINMLENNCDEFSSLDECCKNLNSNDRVLILSVERKPSLLGNMIHKQNVLRSRAKDLKKEMETMLTQVQIRLDAVKNRGDDYQEVVFDFDDDDDDEEEEDEDEDEDENKDEDKEDDKDSDTKTEDKSKTETNTESKSNTESNTESKTDSNTDDPSKPENMELCDTGSIFNTADVDKSSDMKMLVPKFKLLTFDEINRCNDVQLLTDYEVKLKGELSRINSLYRNLKIVNCSYYGLLGSDYGALSGRLVAAALTTLGRKYIIDMARFAHVQNFKAVLIDTDSVFVHNGDSNLENNPLPEFCKTLNEELELTAKMYQFIFIMAKKVYLAKCKGEWISRGINKNGPTIWNDVIFTLAERYLIERVPISSKMLQDILVNEVYMYIAERARKDRSVVLCMMSTNREKVDTANTPIAKMMRAVVEDEPDYIFGEKQVKYFHYLKNKPTDVIFEAAHHLNDVHISQLNLYKFVSKINTTIYQILSKAIYDANVKERGVHATITMAEYNIDSMAAFLRVNEIMKGWED</sequence>
<evidence type="ECO:0000256" key="5">
    <source>
        <dbReference type="ARBA" id="ARBA00022695"/>
    </source>
</evidence>
<dbReference type="Pfam" id="PF03104">
    <property type="entry name" value="DNA_pol_B_exo1"/>
    <property type="match status" value="1"/>
</dbReference>
<feature type="region of interest" description="Disordered" evidence="10">
    <location>
        <begin position="701"/>
        <end position="780"/>
    </location>
</feature>
<dbReference type="GO" id="GO:0039693">
    <property type="term" value="P:viral DNA genome replication"/>
    <property type="evidence" value="ECO:0007669"/>
    <property type="project" value="UniProtKB-KW"/>
</dbReference>
<dbReference type="EMBL" id="AF451898">
    <property type="protein sequence ID" value="AAM45757.1"/>
    <property type="molecule type" value="Genomic_DNA"/>
</dbReference>
<evidence type="ECO:0000256" key="7">
    <source>
        <dbReference type="ARBA" id="ARBA00023109"/>
    </source>
</evidence>
<evidence type="ECO:0000313" key="13">
    <source>
        <dbReference type="EMBL" id="AAM45757.1"/>
    </source>
</evidence>
<dbReference type="InterPro" id="IPR023211">
    <property type="entry name" value="DNA_pol_palm_dom_sf"/>
</dbReference>
<dbReference type="InterPro" id="IPR006133">
    <property type="entry name" value="DNA-dir_DNA_pol_B_exonuc"/>
</dbReference>